<dbReference type="Proteomes" id="UP000664480">
    <property type="component" value="Unassembled WGS sequence"/>
</dbReference>
<keyword evidence="7" id="KW-1185">Reference proteome</keyword>
<accession>A0ABS3CER9</accession>
<keyword evidence="1" id="KW-0479">Metal-binding</keyword>
<evidence type="ECO:0000313" key="7">
    <source>
        <dbReference type="Proteomes" id="UP000664480"/>
    </source>
</evidence>
<evidence type="ECO:0000256" key="1">
    <source>
        <dbReference type="ARBA" id="ARBA00022723"/>
    </source>
</evidence>
<sequence>MNKKYILPSILGAAVQFFTVNPPLFAQGNTSIEIAFLADIHLQDVYADLKSSDFEGILNPKTGEFATIRTMNSQLNSTRLFNENYFAFLAALENLRKKGIHLVVLPGDFTDDGQPMNVLALQKILDYYSSNFGMRFFLTTGNHDTVKPFGGIAGKRDFLGNDGQEQAIAGDRNLFPSLEVAQSDQINYWGYTEVTEALANFGFFPSEKDLFWAHPFQDLDYENYSFDQAKVSSTLEIRTYSLQDPGLKLPDASYVVEPIEGVWLLALDGNVFTHSGTDLKGSSIGFNEASKLKEHQLAWIKKVTEEAEKRGKTLISFSHYPLLEFHDGASNEMAALFGERKFQLERVPTSEVTELYTSAGIQIHFAGHMHINDTGVFQDKTGKTMYNIQVPSLAAFPPAYKTAKIKRKDQFEIETIPLTEVDRFDEFFDLYRIEHRWLTQNNNSSTWDSTILASKNYEEYTQNHLKGLTKSRFIPSDWPENLVSLLSALSNPELIAWSKMDTEEGTVFLSEKLKNFDLTNIESSKIIDDFYLLKNGDELGKRLISEDRIEFYDELLPRIIEKEITTGSSPNKDLIQFFRIFEKFYHSHPSDHFVIDLKQNTLKKLED</sequence>
<gene>
    <name evidence="6" type="ORF">J0A69_07645</name>
</gene>
<comment type="similarity">
    <text evidence="4">Belongs to the cyclic nucleotide phosphodiesterase class-III family.</text>
</comment>
<evidence type="ECO:0000259" key="5">
    <source>
        <dbReference type="Pfam" id="PF00149"/>
    </source>
</evidence>
<keyword evidence="2" id="KW-0378">Hydrolase</keyword>
<dbReference type="Gene3D" id="3.60.21.10">
    <property type="match status" value="2"/>
</dbReference>
<name>A0ABS3CER9_9BACT</name>
<reference evidence="6 7" key="1">
    <citation type="submission" date="2021-03" db="EMBL/GenBank/DDBJ databases">
        <title>novel species isolated from a fishpond in China.</title>
        <authorList>
            <person name="Lu H."/>
            <person name="Cai Z."/>
        </authorList>
    </citation>
    <scope>NUCLEOTIDE SEQUENCE [LARGE SCALE GENOMIC DNA]</scope>
    <source>
        <strain evidence="6 7">YJ13C</strain>
    </source>
</reference>
<dbReference type="SUPFAM" id="SSF56300">
    <property type="entry name" value="Metallo-dependent phosphatases"/>
    <property type="match status" value="1"/>
</dbReference>
<evidence type="ECO:0000256" key="4">
    <source>
        <dbReference type="ARBA" id="ARBA00025742"/>
    </source>
</evidence>
<protein>
    <submittedName>
        <fullName evidence="6">Metallophosphoesterase</fullName>
    </submittedName>
</protein>
<comment type="caution">
    <text evidence="6">The sequence shown here is derived from an EMBL/GenBank/DDBJ whole genome shotgun (WGS) entry which is preliminary data.</text>
</comment>
<dbReference type="EMBL" id="JAFKCU010000002">
    <property type="protein sequence ID" value="MBN7815295.1"/>
    <property type="molecule type" value="Genomic_DNA"/>
</dbReference>
<evidence type="ECO:0000256" key="2">
    <source>
        <dbReference type="ARBA" id="ARBA00022801"/>
    </source>
</evidence>
<dbReference type="PANTHER" id="PTHR42988">
    <property type="entry name" value="PHOSPHOHYDROLASE"/>
    <property type="match status" value="1"/>
</dbReference>
<feature type="domain" description="Calcineurin-like phosphoesterase" evidence="5">
    <location>
        <begin position="34"/>
        <end position="185"/>
    </location>
</feature>
<evidence type="ECO:0000256" key="3">
    <source>
        <dbReference type="ARBA" id="ARBA00023004"/>
    </source>
</evidence>
<dbReference type="RefSeq" id="WP_206585979.1">
    <property type="nucleotide sequence ID" value="NZ_JAFKCU010000002.1"/>
</dbReference>
<organism evidence="6 7">
    <name type="scientific">Algoriphagus pacificus</name>
    <dbReference type="NCBI Taxonomy" id="2811234"/>
    <lineage>
        <taxon>Bacteria</taxon>
        <taxon>Pseudomonadati</taxon>
        <taxon>Bacteroidota</taxon>
        <taxon>Cytophagia</taxon>
        <taxon>Cytophagales</taxon>
        <taxon>Cyclobacteriaceae</taxon>
        <taxon>Algoriphagus</taxon>
    </lineage>
</organism>
<evidence type="ECO:0000313" key="6">
    <source>
        <dbReference type="EMBL" id="MBN7815295.1"/>
    </source>
</evidence>
<proteinExistence type="inferred from homology"/>
<dbReference type="InterPro" id="IPR004843">
    <property type="entry name" value="Calcineurin-like_PHP"/>
</dbReference>
<dbReference type="PANTHER" id="PTHR42988:SF2">
    <property type="entry name" value="CYCLIC NUCLEOTIDE PHOSPHODIESTERASE CBUA0032-RELATED"/>
    <property type="match status" value="1"/>
</dbReference>
<dbReference type="InterPro" id="IPR050884">
    <property type="entry name" value="CNP_phosphodiesterase-III"/>
</dbReference>
<dbReference type="Pfam" id="PF00149">
    <property type="entry name" value="Metallophos"/>
    <property type="match status" value="1"/>
</dbReference>
<dbReference type="InterPro" id="IPR029052">
    <property type="entry name" value="Metallo-depent_PP-like"/>
</dbReference>
<keyword evidence="3" id="KW-0408">Iron</keyword>